<evidence type="ECO:0000313" key="2">
    <source>
        <dbReference type="EMBL" id="WEU70880.1"/>
    </source>
</evidence>
<feature type="transmembrane region" description="Helical" evidence="1">
    <location>
        <begin position="12"/>
        <end position="35"/>
    </location>
</feature>
<sequence length="112" mass="13262">MEEILLLACKWIVFYYFTRNYLITSFVSLIIIFIMERDAAIVIFIFGFLLIFWLIITVSWLVYITSKLYSLRAEMFRRISDILNELICNSSPDVLINEVPDLIPPPYRQTVV</sequence>
<feature type="transmembrane region" description="Helical" evidence="1">
    <location>
        <begin position="41"/>
        <end position="63"/>
    </location>
</feature>
<name>A0AAT9TTY7_9MONO</name>
<accession>A0AAT9TTY7</accession>
<keyword evidence="1" id="KW-0472">Membrane</keyword>
<protein>
    <submittedName>
        <fullName evidence="2">Small hydrophobic protein</fullName>
    </submittedName>
</protein>
<organism evidence="2">
    <name type="scientific">Eothenomys eva jeilongvirus</name>
    <dbReference type="NCBI Taxonomy" id="3028505"/>
    <lineage>
        <taxon>Viruses</taxon>
        <taxon>Riboviria</taxon>
        <taxon>Orthornavirae</taxon>
        <taxon>Negarnaviricota</taxon>
        <taxon>Haploviricotina</taxon>
        <taxon>Monjiviricetes</taxon>
        <taxon>Mononegavirales</taxon>
        <taxon>Paramyxoviridae</taxon>
        <taxon>Orthoparamyxovirinae</taxon>
        <taxon>Jeilongvirus</taxon>
        <taxon>Jeilongvirus sichuanense</taxon>
    </lineage>
</organism>
<keyword evidence="1" id="KW-1133">Transmembrane helix</keyword>
<proteinExistence type="predicted"/>
<reference evidence="2" key="1">
    <citation type="journal article" date="2023" name="Nat. Commun.">
        <title>Virus diversity, wildlife-domestic animal circulation and potential zoonotic viruses of small mammals, pangolins and zoo animals.</title>
        <authorList>
            <person name="Cui X."/>
            <person name="Fan K."/>
            <person name="Liang X."/>
            <person name="Gong W."/>
            <person name="Chen W."/>
            <person name="He B."/>
            <person name="Chen X."/>
            <person name="Wang H."/>
            <person name="Wang X."/>
            <person name="Zhang P."/>
            <person name="Lu X."/>
            <person name="Chen R."/>
            <person name="Lin K."/>
            <person name="Liu J."/>
            <person name="Zhai J."/>
            <person name="Liu D.X."/>
            <person name="Shan F."/>
            <person name="Li Y."/>
            <person name="Chen R.A."/>
            <person name="Meng H."/>
            <person name="Li X."/>
            <person name="Mi S."/>
            <person name="Jiang J."/>
            <person name="Zhou N."/>
            <person name="Chen Z."/>
            <person name="Zou J.-J."/>
            <person name="Ge D."/>
            <person name="Yang Q."/>
            <person name="He K."/>
            <person name="Chen T."/>
            <person name="Wu Y.-J."/>
            <person name="Lu H."/>
            <person name="Irwin D.M."/>
            <person name="Shen X."/>
            <person name="Hu Y."/>
            <person name="Lu X."/>
            <person name="Ding C."/>
            <person name="Guan Y."/>
            <person name="Tu C."/>
            <person name="Shen Y."/>
        </authorList>
    </citation>
    <scope>NUCLEOTIDE SEQUENCE</scope>
    <source>
        <strain evidence="2">PMV/SC/C3-28.4/2021</strain>
    </source>
</reference>
<keyword evidence="1" id="KW-0812">Transmembrane</keyword>
<dbReference type="EMBL" id="OQ236153">
    <property type="protein sequence ID" value="WEU70880.1"/>
    <property type="molecule type" value="Viral_cRNA"/>
</dbReference>
<evidence type="ECO:0000256" key="1">
    <source>
        <dbReference type="SAM" id="Phobius"/>
    </source>
</evidence>